<keyword evidence="3" id="KW-1185">Reference proteome</keyword>
<dbReference type="AlphaFoldDB" id="A0AAN6LZN9"/>
<feature type="compositionally biased region" description="Basic and acidic residues" evidence="1">
    <location>
        <begin position="504"/>
        <end position="513"/>
    </location>
</feature>
<dbReference type="EMBL" id="WVTA01000005">
    <property type="protein sequence ID" value="KAK3210151.1"/>
    <property type="molecule type" value="Genomic_DNA"/>
</dbReference>
<reference evidence="2 3" key="1">
    <citation type="submission" date="2021-02" db="EMBL/GenBank/DDBJ databases">
        <title>Genome assembly of Pseudopithomyces chartarum.</title>
        <authorList>
            <person name="Jauregui R."/>
            <person name="Singh J."/>
            <person name="Voisey C."/>
        </authorList>
    </citation>
    <scope>NUCLEOTIDE SEQUENCE [LARGE SCALE GENOMIC DNA]</scope>
    <source>
        <strain evidence="2 3">AGR01</strain>
    </source>
</reference>
<evidence type="ECO:0000313" key="3">
    <source>
        <dbReference type="Proteomes" id="UP001280581"/>
    </source>
</evidence>
<feature type="compositionally biased region" description="Polar residues" evidence="1">
    <location>
        <begin position="205"/>
        <end position="222"/>
    </location>
</feature>
<feature type="region of interest" description="Disordered" evidence="1">
    <location>
        <begin position="363"/>
        <end position="447"/>
    </location>
</feature>
<protein>
    <submittedName>
        <fullName evidence="2">Uncharacterized protein</fullName>
    </submittedName>
</protein>
<feature type="compositionally biased region" description="Low complexity" evidence="1">
    <location>
        <begin position="418"/>
        <end position="431"/>
    </location>
</feature>
<sequence length="559" mass="61117">MTYQTQGHVLQLAERLSEGFEALSGEYQSLLSQQRQLESQLSWAKQQSLATLTDNLLPFTDTPTTIPHLVLHSIWTRADLFKYLDLLKRLTPDTLAQDHLVFLQDLEHVALELQRPPISWIDQIAQSDDAEQKNHAVSIRQAMSAVALLGAATAESGVKIWSGPSADRRPTPLRIQTNADAVSLEQDFTTSGTPSKLGCPFAANSGRQSPLATPRSSISRMSQRGRRSKRPSFNDPIRAEICGMDDPVSASGSVEGSAGVCPIRFLDQHDPQDVAKYFEKHKHELPRSHEVCINRFQSNAQSIEELDRKYGDLVSMIQGLGQKHQDYLPEEPEDADVDVDVDEPEDEAKTDVKVEKWATAVTASLQNSTPEENDLEVPEPTPDDTRSPRFDRPMKEIRVGESPSRPWGIHIPTKYTDARSSSSAGSAATASPPLPLDTNGLNGETPLKKTGGCPFGHLVKADGSKVQELDIPAETVQAPLTDAPVSNLAQAVGTMQTEQPEPEPPQREREAEPKAGPSPSPTTPAVVPQMVFNGPVFLGYPPEQLAILLQNSNLGASMH</sequence>
<proteinExistence type="predicted"/>
<evidence type="ECO:0000256" key="1">
    <source>
        <dbReference type="SAM" id="MobiDB-lite"/>
    </source>
</evidence>
<feature type="region of interest" description="Disordered" evidence="1">
    <location>
        <begin position="188"/>
        <end position="238"/>
    </location>
</feature>
<accession>A0AAN6LZN9</accession>
<organism evidence="2 3">
    <name type="scientific">Pseudopithomyces chartarum</name>
    <dbReference type="NCBI Taxonomy" id="1892770"/>
    <lineage>
        <taxon>Eukaryota</taxon>
        <taxon>Fungi</taxon>
        <taxon>Dikarya</taxon>
        <taxon>Ascomycota</taxon>
        <taxon>Pezizomycotina</taxon>
        <taxon>Dothideomycetes</taxon>
        <taxon>Pleosporomycetidae</taxon>
        <taxon>Pleosporales</taxon>
        <taxon>Massarineae</taxon>
        <taxon>Didymosphaeriaceae</taxon>
        <taxon>Pseudopithomyces</taxon>
    </lineage>
</organism>
<feature type="region of interest" description="Disordered" evidence="1">
    <location>
        <begin position="493"/>
        <end position="527"/>
    </location>
</feature>
<feature type="compositionally biased region" description="Basic and acidic residues" evidence="1">
    <location>
        <begin position="383"/>
        <end position="399"/>
    </location>
</feature>
<gene>
    <name evidence="2" type="ORF">GRF29_44g1850428</name>
</gene>
<name>A0AAN6LZN9_9PLEO</name>
<dbReference type="Proteomes" id="UP001280581">
    <property type="component" value="Unassembled WGS sequence"/>
</dbReference>
<evidence type="ECO:0000313" key="2">
    <source>
        <dbReference type="EMBL" id="KAK3210151.1"/>
    </source>
</evidence>
<comment type="caution">
    <text evidence="2">The sequence shown here is derived from an EMBL/GenBank/DDBJ whole genome shotgun (WGS) entry which is preliminary data.</text>
</comment>